<protein>
    <recommendedName>
        <fullName evidence="9">Bactericidal permeability-increasing protein</fullName>
    </recommendedName>
</protein>
<keyword evidence="2" id="KW-1015">Disulfide bond</keyword>
<reference evidence="7" key="2">
    <citation type="submission" date="2020-11" db="EMBL/GenBank/DDBJ databases">
        <authorList>
            <person name="McCartney M.A."/>
            <person name="Auch B."/>
            <person name="Kono T."/>
            <person name="Mallez S."/>
            <person name="Becker A."/>
            <person name="Gohl D.M."/>
            <person name="Silverstein K.A.T."/>
            <person name="Koren S."/>
            <person name="Bechman K.B."/>
            <person name="Herman A."/>
            <person name="Abrahante J.E."/>
            <person name="Garbe J."/>
        </authorList>
    </citation>
    <scope>NUCLEOTIDE SEQUENCE</scope>
    <source>
        <strain evidence="7">Duluth1</strain>
        <tissue evidence="7">Whole animal</tissue>
    </source>
</reference>
<keyword evidence="8" id="KW-1185">Reference proteome</keyword>
<dbReference type="OrthoDB" id="10255543at2759"/>
<dbReference type="Pfam" id="PF02886">
    <property type="entry name" value="LBP_BPI_CETP_C"/>
    <property type="match status" value="1"/>
</dbReference>
<dbReference type="SUPFAM" id="SSF55394">
    <property type="entry name" value="Bactericidal permeability-increasing protein, BPI"/>
    <property type="match status" value="2"/>
</dbReference>
<sequence>MSTQQAGKMKWTLMLTTLVAVGGRLETSEAANPGFKARITKSGIDYANDVAVKAITKVASTITFPDISGKASGVSYWVNNIRVTSFTPPASVIGLVPGQGLQWTASGAGAQVEGSFRYKASIIKGSGSFTAAISGVGFDLSIDVGVDASGRPSISTRKCSSSVGSVNIKFHGSIAWLLNLLKGQVEKTIRNALPTQMCQLATKAVNTDAERKLADIPITVAFDKFLLDYSMLQAPLFSAAYMETFHKGEIYWKTTPSEHAPFPAPPMPETGATDRMLYLWVSDFMFNTLAYAAQTNRYLQYNITAPDLPASARGFLNTTCAGVIPTCIGSLIPAIGQKYPNSLVDLRLFNGIAPVMDVSSAGVVVNTSGVIELYVHKPGTNDGEVFLVSFRANLTFQTDVSIIDSVIHAKISYLKLNLKTARSEVGPISDQFIDFLIKNALDLYLIPKLNDYGSKGITLPFPKEVSIKNAAIILAQDTIVIATDVAYTPSEQRDVDGALKFVPYDTIGDVKIDNKKHR</sequence>
<gene>
    <name evidence="7" type="ORF">DPMN_169894</name>
</gene>
<dbReference type="EMBL" id="JAIWYP010000009">
    <property type="protein sequence ID" value="KAH3768674.1"/>
    <property type="molecule type" value="Genomic_DNA"/>
</dbReference>
<evidence type="ECO:0008006" key="9">
    <source>
        <dbReference type="Google" id="ProtNLM"/>
    </source>
</evidence>
<evidence type="ECO:0000256" key="4">
    <source>
        <dbReference type="SAM" id="SignalP"/>
    </source>
</evidence>
<proteinExistence type="inferred from homology"/>
<dbReference type="InterPro" id="IPR001124">
    <property type="entry name" value="Lipid-bd_serum_glycop_C"/>
</dbReference>
<dbReference type="Pfam" id="PF01273">
    <property type="entry name" value="LBP_BPI_CETP"/>
    <property type="match status" value="1"/>
</dbReference>
<dbReference type="SMART" id="SM00328">
    <property type="entry name" value="BPI1"/>
    <property type="match status" value="1"/>
</dbReference>
<accession>A0A9D4DYI6</accession>
<evidence type="ECO:0000259" key="6">
    <source>
        <dbReference type="SMART" id="SM00329"/>
    </source>
</evidence>
<feature type="domain" description="Lipid-binding serum glycoprotein C-terminal" evidence="6">
    <location>
        <begin position="271"/>
        <end position="483"/>
    </location>
</feature>
<dbReference type="InterPro" id="IPR017942">
    <property type="entry name" value="Lipid-bd_serum_glycop_N"/>
</dbReference>
<evidence type="ECO:0000259" key="5">
    <source>
        <dbReference type="SMART" id="SM00328"/>
    </source>
</evidence>
<feature type="chain" id="PRO_5039374687" description="Bactericidal permeability-increasing protein" evidence="4">
    <location>
        <begin position="31"/>
        <end position="518"/>
    </location>
</feature>
<dbReference type="Gene3D" id="3.15.20.10">
    <property type="entry name" value="Bactericidal permeability-increasing protein, domain 2"/>
    <property type="match status" value="1"/>
</dbReference>
<reference evidence="7" key="1">
    <citation type="journal article" date="2019" name="bioRxiv">
        <title>The Genome of the Zebra Mussel, Dreissena polymorpha: A Resource for Invasive Species Research.</title>
        <authorList>
            <person name="McCartney M.A."/>
            <person name="Auch B."/>
            <person name="Kono T."/>
            <person name="Mallez S."/>
            <person name="Zhang Y."/>
            <person name="Obille A."/>
            <person name="Becker A."/>
            <person name="Abrahante J.E."/>
            <person name="Garbe J."/>
            <person name="Badalamenti J.P."/>
            <person name="Herman A."/>
            <person name="Mangelson H."/>
            <person name="Liachko I."/>
            <person name="Sullivan S."/>
            <person name="Sone E.D."/>
            <person name="Koren S."/>
            <person name="Silverstein K.A.T."/>
            <person name="Beckman K.B."/>
            <person name="Gohl D.M."/>
        </authorList>
    </citation>
    <scope>NUCLEOTIDE SEQUENCE</scope>
    <source>
        <strain evidence="7">Duluth1</strain>
        <tissue evidence="7">Whole animal</tissue>
    </source>
</reference>
<dbReference type="InterPro" id="IPR032942">
    <property type="entry name" value="BPI/LBP/Plunc"/>
</dbReference>
<dbReference type="SMART" id="SM00329">
    <property type="entry name" value="BPI2"/>
    <property type="match status" value="1"/>
</dbReference>
<name>A0A9D4DYI6_DREPO</name>
<dbReference type="PANTHER" id="PTHR10504:SF131">
    <property type="entry name" value="BPI2 DOMAIN-CONTAINING PROTEIN"/>
    <property type="match status" value="1"/>
</dbReference>
<evidence type="ECO:0000313" key="8">
    <source>
        <dbReference type="Proteomes" id="UP000828390"/>
    </source>
</evidence>
<keyword evidence="3" id="KW-0325">Glycoprotein</keyword>
<evidence type="ECO:0000256" key="2">
    <source>
        <dbReference type="ARBA" id="ARBA00023157"/>
    </source>
</evidence>
<dbReference type="AlphaFoldDB" id="A0A9D4DYI6"/>
<evidence type="ECO:0000256" key="3">
    <source>
        <dbReference type="ARBA" id="ARBA00023180"/>
    </source>
</evidence>
<dbReference type="GO" id="GO:0005615">
    <property type="term" value="C:extracellular space"/>
    <property type="evidence" value="ECO:0007669"/>
    <property type="project" value="TreeGrafter"/>
</dbReference>
<dbReference type="FunFam" id="3.15.10.10:FF:000001">
    <property type="entry name" value="phospholipid transfer protein-like"/>
    <property type="match status" value="1"/>
</dbReference>
<dbReference type="GO" id="GO:0008289">
    <property type="term" value="F:lipid binding"/>
    <property type="evidence" value="ECO:0007669"/>
    <property type="project" value="InterPro"/>
</dbReference>
<dbReference type="Gene3D" id="3.15.10.10">
    <property type="entry name" value="Bactericidal permeability-increasing protein, domain 1"/>
    <property type="match status" value="1"/>
</dbReference>
<evidence type="ECO:0000313" key="7">
    <source>
        <dbReference type="EMBL" id="KAH3768674.1"/>
    </source>
</evidence>
<dbReference type="PANTHER" id="PTHR10504">
    <property type="entry name" value="BACTERICIDAL PERMEABILITY-INCREASING BPI PROTEIN-RELATED"/>
    <property type="match status" value="1"/>
</dbReference>
<comment type="similarity">
    <text evidence="1">Belongs to the BPI/LBP/Plunc superfamily. BPI/LBP family.</text>
</comment>
<feature type="domain" description="Lipid-binding serum glycoprotein N-terminal" evidence="5">
    <location>
        <begin position="38"/>
        <end position="255"/>
    </location>
</feature>
<organism evidence="7 8">
    <name type="scientific">Dreissena polymorpha</name>
    <name type="common">Zebra mussel</name>
    <name type="synonym">Mytilus polymorpha</name>
    <dbReference type="NCBI Taxonomy" id="45954"/>
    <lineage>
        <taxon>Eukaryota</taxon>
        <taxon>Metazoa</taxon>
        <taxon>Spiralia</taxon>
        <taxon>Lophotrochozoa</taxon>
        <taxon>Mollusca</taxon>
        <taxon>Bivalvia</taxon>
        <taxon>Autobranchia</taxon>
        <taxon>Heteroconchia</taxon>
        <taxon>Euheterodonta</taxon>
        <taxon>Imparidentia</taxon>
        <taxon>Neoheterodontei</taxon>
        <taxon>Myida</taxon>
        <taxon>Dreissenoidea</taxon>
        <taxon>Dreissenidae</taxon>
        <taxon>Dreissena</taxon>
    </lineage>
</organism>
<dbReference type="Proteomes" id="UP000828390">
    <property type="component" value="Unassembled WGS sequence"/>
</dbReference>
<dbReference type="InterPro" id="IPR017943">
    <property type="entry name" value="Bactericidal_perm-incr_a/b_dom"/>
</dbReference>
<feature type="signal peptide" evidence="4">
    <location>
        <begin position="1"/>
        <end position="30"/>
    </location>
</feature>
<keyword evidence="4" id="KW-0732">Signal</keyword>
<evidence type="ECO:0000256" key="1">
    <source>
        <dbReference type="ARBA" id="ARBA00007292"/>
    </source>
</evidence>
<comment type="caution">
    <text evidence="7">The sequence shown here is derived from an EMBL/GenBank/DDBJ whole genome shotgun (WGS) entry which is preliminary data.</text>
</comment>